<dbReference type="Proteomes" id="UP000198327">
    <property type="component" value="Unassembled WGS sequence"/>
</dbReference>
<organism evidence="1 2">
    <name type="scientific">Rhodococcoides kyotonense</name>
    <dbReference type="NCBI Taxonomy" id="398843"/>
    <lineage>
        <taxon>Bacteria</taxon>
        <taxon>Bacillati</taxon>
        <taxon>Actinomycetota</taxon>
        <taxon>Actinomycetes</taxon>
        <taxon>Mycobacteriales</taxon>
        <taxon>Nocardiaceae</taxon>
        <taxon>Rhodococcoides</taxon>
    </lineage>
</organism>
<accession>A0A239GU06</accession>
<evidence type="ECO:0000313" key="2">
    <source>
        <dbReference type="Proteomes" id="UP000198327"/>
    </source>
</evidence>
<keyword evidence="2" id="KW-1185">Reference proteome</keyword>
<name>A0A239GU06_9NOCA</name>
<proteinExistence type="predicted"/>
<dbReference type="AlphaFoldDB" id="A0A239GU06"/>
<protein>
    <submittedName>
        <fullName evidence="1">Uncharacterized protein</fullName>
    </submittedName>
</protein>
<dbReference type="RefSeq" id="WP_141136466.1">
    <property type="nucleotide sequence ID" value="NZ_FZOW01000004.1"/>
</dbReference>
<sequence length="60" mass="7084">MYSYEYLIREHELRVARSLARFELRKRSSERPPSEGFVLFAAARRAAQKSLRGQVVRRTS</sequence>
<dbReference type="OrthoDB" id="9988293at2"/>
<evidence type="ECO:0000313" key="1">
    <source>
        <dbReference type="EMBL" id="SNS72461.1"/>
    </source>
</evidence>
<dbReference type="EMBL" id="FZOW01000004">
    <property type="protein sequence ID" value="SNS72461.1"/>
    <property type="molecule type" value="Genomic_DNA"/>
</dbReference>
<reference evidence="2" key="1">
    <citation type="submission" date="2017-06" db="EMBL/GenBank/DDBJ databases">
        <authorList>
            <person name="Varghese N."/>
            <person name="Submissions S."/>
        </authorList>
    </citation>
    <scope>NUCLEOTIDE SEQUENCE [LARGE SCALE GENOMIC DNA]</scope>
    <source>
        <strain evidence="2">JCM 23211</strain>
    </source>
</reference>
<gene>
    <name evidence="1" type="ORF">SAMN05421642_104397</name>
</gene>